<dbReference type="SUPFAM" id="SSF50151">
    <property type="entry name" value="SacY-like RNA-binding domain"/>
    <property type="match status" value="1"/>
</dbReference>
<dbReference type="EMBL" id="JBHTLU010000043">
    <property type="protein sequence ID" value="MFD1224210.1"/>
    <property type="molecule type" value="Genomic_DNA"/>
</dbReference>
<comment type="caution">
    <text evidence="3">The sequence shown here is derived from an EMBL/GenBank/DDBJ whole genome shotgun (WGS) entry which is preliminary data.</text>
</comment>
<keyword evidence="4" id="KW-1185">Reference proteome</keyword>
<dbReference type="RefSeq" id="WP_318781040.1">
    <property type="nucleotide sequence ID" value="NZ_BAABJG010000023.1"/>
</dbReference>
<evidence type="ECO:0000313" key="4">
    <source>
        <dbReference type="Proteomes" id="UP001597180"/>
    </source>
</evidence>
<dbReference type="PANTHER" id="PTHR30185">
    <property type="entry name" value="CRYPTIC BETA-GLUCOSIDE BGL OPERON ANTITERMINATOR"/>
    <property type="match status" value="1"/>
</dbReference>
<name>A0ABW3UTU5_9BACL</name>
<dbReference type="Proteomes" id="UP001597180">
    <property type="component" value="Unassembled WGS sequence"/>
</dbReference>
<dbReference type="InterPro" id="IPR011608">
    <property type="entry name" value="PRD"/>
</dbReference>
<accession>A0ABW3UTU5</accession>
<protein>
    <submittedName>
        <fullName evidence="3">PRD domain-containing protein</fullName>
    </submittedName>
</protein>
<dbReference type="SMART" id="SM01061">
    <property type="entry name" value="CAT_RBD"/>
    <property type="match status" value="1"/>
</dbReference>
<sequence>MQIEKLFLALFSFIVYSIHMDKIGGDSSVKPENNHRIERVIGNNVILVKELGTDREYVWLGKGIGFGTKASEFIDAKDPRIEKRYRLDDRDQLTQYHSFLEGIDPEVIGISETIIAQIETHFSTPVNHKVYFALPSHIQFAIHRLRNGMDIVNPFLYETKMFFPMEYKIAQQAAELISKQFQINIPDDEVGFLTYHVHSAVTNVPVGQLVKFSSLINEMVETIEHFRSIRIPKESMDYVRLVTHLRFSLERVTQKKVVSNPFLKQMKKQYKEEYRLALELAEVMKDHLQTEIPEDEVGFLVMHLNRLFQVYTS</sequence>
<evidence type="ECO:0000256" key="1">
    <source>
        <dbReference type="ARBA" id="ARBA00022737"/>
    </source>
</evidence>
<feature type="domain" description="PRD" evidence="2">
    <location>
        <begin position="102"/>
        <end position="207"/>
    </location>
</feature>
<dbReference type="InterPro" id="IPR004341">
    <property type="entry name" value="CAT_RNA-bd_dom"/>
</dbReference>
<keyword evidence="1" id="KW-0677">Repeat</keyword>
<dbReference type="PROSITE" id="PS51372">
    <property type="entry name" value="PRD_2"/>
    <property type="match status" value="2"/>
</dbReference>
<dbReference type="SUPFAM" id="SSF63520">
    <property type="entry name" value="PTS-regulatory domain, PRD"/>
    <property type="match status" value="2"/>
</dbReference>
<reference evidence="4" key="1">
    <citation type="journal article" date="2019" name="Int. J. Syst. Evol. Microbiol.">
        <title>The Global Catalogue of Microorganisms (GCM) 10K type strain sequencing project: providing services to taxonomists for standard genome sequencing and annotation.</title>
        <authorList>
            <consortium name="The Broad Institute Genomics Platform"/>
            <consortium name="The Broad Institute Genome Sequencing Center for Infectious Disease"/>
            <person name="Wu L."/>
            <person name="Ma J."/>
        </authorList>
    </citation>
    <scope>NUCLEOTIDE SEQUENCE [LARGE SCALE GENOMIC DNA]</scope>
    <source>
        <strain evidence="4">CCUG 53270</strain>
    </source>
</reference>
<organism evidence="3 4">
    <name type="scientific">Paenibacillus vulneris</name>
    <dbReference type="NCBI Taxonomy" id="1133364"/>
    <lineage>
        <taxon>Bacteria</taxon>
        <taxon>Bacillati</taxon>
        <taxon>Bacillota</taxon>
        <taxon>Bacilli</taxon>
        <taxon>Bacillales</taxon>
        <taxon>Paenibacillaceae</taxon>
        <taxon>Paenibacillus</taxon>
    </lineage>
</organism>
<dbReference type="Gene3D" id="2.30.24.10">
    <property type="entry name" value="CAT RNA-binding domain"/>
    <property type="match status" value="1"/>
</dbReference>
<feature type="domain" description="PRD" evidence="2">
    <location>
        <begin position="208"/>
        <end position="313"/>
    </location>
</feature>
<dbReference type="Pfam" id="PF00874">
    <property type="entry name" value="PRD"/>
    <property type="match status" value="2"/>
</dbReference>
<evidence type="ECO:0000259" key="2">
    <source>
        <dbReference type="PROSITE" id="PS51372"/>
    </source>
</evidence>
<dbReference type="InterPro" id="IPR050661">
    <property type="entry name" value="BglG_antiterminators"/>
</dbReference>
<evidence type="ECO:0000313" key="3">
    <source>
        <dbReference type="EMBL" id="MFD1224210.1"/>
    </source>
</evidence>
<dbReference type="Gene3D" id="1.10.1790.10">
    <property type="entry name" value="PRD domain"/>
    <property type="match status" value="2"/>
</dbReference>
<dbReference type="InterPro" id="IPR036650">
    <property type="entry name" value="CAT_RNA-bd_dom_sf"/>
</dbReference>
<dbReference type="Pfam" id="PF03123">
    <property type="entry name" value="CAT_RBD"/>
    <property type="match status" value="1"/>
</dbReference>
<dbReference type="PANTHER" id="PTHR30185:SF16">
    <property type="entry name" value="PROTEIN GLCT"/>
    <property type="match status" value="1"/>
</dbReference>
<gene>
    <name evidence="3" type="ORF">ACFQ4B_29310</name>
</gene>
<proteinExistence type="predicted"/>
<dbReference type="InterPro" id="IPR036634">
    <property type="entry name" value="PRD_sf"/>
</dbReference>